<accession>A0AAN8X2Y0</accession>
<dbReference type="AlphaFoldDB" id="A0AAN8X2Y0"/>
<dbReference type="EMBL" id="JAXCGZ010009493">
    <property type="protein sequence ID" value="KAK7076995.1"/>
    <property type="molecule type" value="Genomic_DNA"/>
</dbReference>
<evidence type="ECO:0000313" key="1">
    <source>
        <dbReference type="EMBL" id="KAK7076995.1"/>
    </source>
</evidence>
<proteinExistence type="predicted"/>
<sequence>STWRSKEEAPFQNWNQQQQTTFSKVIFQTFCTCTTQWRDYAPLTGYTFTSSEGYNNLRSEKQILAAYH</sequence>
<keyword evidence="2" id="KW-1185">Reference proteome</keyword>
<evidence type="ECO:0000313" key="2">
    <source>
        <dbReference type="Proteomes" id="UP001381693"/>
    </source>
</evidence>
<organism evidence="1 2">
    <name type="scientific">Halocaridina rubra</name>
    <name type="common">Hawaiian red shrimp</name>
    <dbReference type="NCBI Taxonomy" id="373956"/>
    <lineage>
        <taxon>Eukaryota</taxon>
        <taxon>Metazoa</taxon>
        <taxon>Ecdysozoa</taxon>
        <taxon>Arthropoda</taxon>
        <taxon>Crustacea</taxon>
        <taxon>Multicrustacea</taxon>
        <taxon>Malacostraca</taxon>
        <taxon>Eumalacostraca</taxon>
        <taxon>Eucarida</taxon>
        <taxon>Decapoda</taxon>
        <taxon>Pleocyemata</taxon>
        <taxon>Caridea</taxon>
        <taxon>Atyoidea</taxon>
        <taxon>Atyidae</taxon>
        <taxon>Halocaridina</taxon>
    </lineage>
</organism>
<feature type="non-terminal residue" evidence="1">
    <location>
        <position position="68"/>
    </location>
</feature>
<feature type="non-terminal residue" evidence="1">
    <location>
        <position position="1"/>
    </location>
</feature>
<gene>
    <name evidence="1" type="ORF">SK128_028480</name>
</gene>
<dbReference type="Proteomes" id="UP001381693">
    <property type="component" value="Unassembled WGS sequence"/>
</dbReference>
<name>A0AAN8X2Y0_HALRR</name>
<reference evidence="1 2" key="1">
    <citation type="submission" date="2023-11" db="EMBL/GenBank/DDBJ databases">
        <title>Halocaridina rubra genome assembly.</title>
        <authorList>
            <person name="Smith C."/>
        </authorList>
    </citation>
    <scope>NUCLEOTIDE SEQUENCE [LARGE SCALE GENOMIC DNA]</scope>
    <source>
        <strain evidence="1">EP-1</strain>
        <tissue evidence="1">Whole</tissue>
    </source>
</reference>
<protein>
    <submittedName>
        <fullName evidence="1">Uncharacterized protein</fullName>
    </submittedName>
</protein>
<comment type="caution">
    <text evidence="1">The sequence shown here is derived from an EMBL/GenBank/DDBJ whole genome shotgun (WGS) entry which is preliminary data.</text>
</comment>